<dbReference type="Pfam" id="PF01368">
    <property type="entry name" value="DHH"/>
    <property type="match status" value="1"/>
</dbReference>
<dbReference type="PANTHER" id="PTHR47618:SF1">
    <property type="entry name" value="BIFUNCTIONAL OLIGORIBONUCLEASE AND PAP PHOSPHATASE NRNA"/>
    <property type="match status" value="1"/>
</dbReference>
<dbReference type="InterPro" id="IPR003156">
    <property type="entry name" value="DHHA1_dom"/>
</dbReference>
<dbReference type="Gene3D" id="3.10.310.30">
    <property type="match status" value="1"/>
</dbReference>
<organism evidence="3 4">
    <name type="scientific">Handelsmanbacteria sp. (strain RIFCSPLOWO2_12_FULL_64_10)</name>
    <dbReference type="NCBI Taxonomy" id="1817868"/>
    <lineage>
        <taxon>Bacteria</taxon>
        <taxon>Candidatus Handelsmaniibacteriota</taxon>
    </lineage>
</organism>
<dbReference type="Proteomes" id="UP000178606">
    <property type="component" value="Unassembled WGS sequence"/>
</dbReference>
<protein>
    <recommendedName>
        <fullName evidence="5">DDH domain-containing protein</fullName>
    </recommendedName>
</protein>
<dbReference type="SUPFAM" id="SSF64182">
    <property type="entry name" value="DHH phosphoesterases"/>
    <property type="match status" value="1"/>
</dbReference>
<dbReference type="EMBL" id="MFKF01000407">
    <property type="protein sequence ID" value="OGG44311.1"/>
    <property type="molecule type" value="Genomic_DNA"/>
</dbReference>
<dbReference type="Pfam" id="PF02272">
    <property type="entry name" value="DHHA1"/>
    <property type="match status" value="1"/>
</dbReference>
<dbReference type="InterPro" id="IPR001667">
    <property type="entry name" value="DDH_dom"/>
</dbReference>
<dbReference type="AlphaFoldDB" id="A0A1F6C598"/>
<evidence type="ECO:0000313" key="3">
    <source>
        <dbReference type="EMBL" id="OGG44311.1"/>
    </source>
</evidence>
<sequence length="345" mass="37004">MPEERGDYCYRPSVSLHEALANSERVFLTAHVDPDPDGLGSVLGLTRILQREGWDAIPVCIGRVPSFAPGLPGNEGLVSFPSRAAERQHLRSIMSPGDTLIVMDTPAASRMAAFYDVHRKILPDSTVINIDHHYTNEAFGRFNFVDPLAAATAEVVCDVLDASGMELDVESASCLMTALVADTQCFRTESTSPRSLLLAHRLWQAGAAIYPIQRLVFGSRALSGHRLWGAALDQMGARDGVVWTCVTEGMLEEASATIEEAEGLVDFLLSSRESKAAIVFKQQGDETKVSVRTIPGVDATKICGVFGGGGHQRASGCTIPSDARGAVAQMIPVALEEVRTGLPRG</sequence>
<dbReference type="Gene3D" id="3.90.1640.10">
    <property type="entry name" value="inorganic pyrophosphatase (n-terminal core)"/>
    <property type="match status" value="1"/>
</dbReference>
<feature type="domain" description="DDH" evidence="1">
    <location>
        <begin position="26"/>
        <end position="178"/>
    </location>
</feature>
<dbReference type="PANTHER" id="PTHR47618">
    <property type="entry name" value="BIFUNCTIONAL OLIGORIBONUCLEASE AND PAP PHOSPHATASE NRNA"/>
    <property type="match status" value="1"/>
</dbReference>
<evidence type="ECO:0008006" key="5">
    <source>
        <dbReference type="Google" id="ProtNLM"/>
    </source>
</evidence>
<proteinExistence type="predicted"/>
<evidence type="ECO:0000259" key="2">
    <source>
        <dbReference type="Pfam" id="PF02272"/>
    </source>
</evidence>
<name>A0A1F6C598_HANXR</name>
<feature type="domain" description="DHHA1" evidence="2">
    <location>
        <begin position="255"/>
        <end position="328"/>
    </location>
</feature>
<gene>
    <name evidence="3" type="ORF">A3F84_23250</name>
</gene>
<reference evidence="3 4" key="1">
    <citation type="journal article" date="2016" name="Nat. Commun.">
        <title>Thousands of microbial genomes shed light on interconnected biogeochemical processes in an aquifer system.</title>
        <authorList>
            <person name="Anantharaman K."/>
            <person name="Brown C.T."/>
            <person name="Hug L.A."/>
            <person name="Sharon I."/>
            <person name="Castelle C.J."/>
            <person name="Probst A.J."/>
            <person name="Thomas B.C."/>
            <person name="Singh A."/>
            <person name="Wilkins M.J."/>
            <person name="Karaoz U."/>
            <person name="Brodie E.L."/>
            <person name="Williams K.H."/>
            <person name="Hubbard S.S."/>
            <person name="Banfield J.F."/>
        </authorList>
    </citation>
    <scope>NUCLEOTIDE SEQUENCE [LARGE SCALE GENOMIC DNA]</scope>
    <source>
        <strain evidence="4">RIFCSPLOWO2_12_FULL_64_10</strain>
    </source>
</reference>
<dbReference type="InterPro" id="IPR051319">
    <property type="entry name" value="Oligoribo/pAp-PDE_c-di-AMP_PDE"/>
</dbReference>
<evidence type="ECO:0000259" key="1">
    <source>
        <dbReference type="Pfam" id="PF01368"/>
    </source>
</evidence>
<comment type="caution">
    <text evidence="3">The sequence shown here is derived from an EMBL/GenBank/DDBJ whole genome shotgun (WGS) entry which is preliminary data.</text>
</comment>
<evidence type="ECO:0000313" key="4">
    <source>
        <dbReference type="Proteomes" id="UP000178606"/>
    </source>
</evidence>
<dbReference type="InterPro" id="IPR038763">
    <property type="entry name" value="DHH_sf"/>
</dbReference>
<accession>A0A1F6C598</accession>
<dbReference type="GO" id="GO:0003676">
    <property type="term" value="F:nucleic acid binding"/>
    <property type="evidence" value="ECO:0007669"/>
    <property type="project" value="InterPro"/>
</dbReference>